<protein>
    <recommendedName>
        <fullName evidence="3 7">UDP-glucose 6-dehydrogenase</fullName>
        <ecNumber evidence="3 7">1.1.1.22</ecNumber>
    </recommendedName>
</protein>
<feature type="binding site" evidence="10">
    <location>
        <position position="117"/>
    </location>
    <ligand>
        <name>NAD(+)</name>
        <dbReference type="ChEBI" id="CHEBI:57540"/>
    </ligand>
</feature>
<reference evidence="12 13" key="1">
    <citation type="submission" date="2017-03" db="EMBL/GenBank/DDBJ databases">
        <title>Sulfur activation and transportation mechanism of thermophilic Archaea Acidianus manzaensis YN-25.</title>
        <authorList>
            <person name="Ma Y."/>
            <person name="Yang Y."/>
            <person name="Xia J."/>
        </authorList>
    </citation>
    <scope>NUCLEOTIDE SEQUENCE [LARGE SCALE GENOMIC DNA]</scope>
    <source>
        <strain evidence="12 13">YN-25</strain>
    </source>
</reference>
<gene>
    <name evidence="12" type="ORF">B6F84_00410</name>
</gene>
<name>A0A1W6JWL0_9CREN</name>
<organism evidence="12 13">
    <name type="scientific">Acidianus manzaensis</name>
    <dbReference type="NCBI Taxonomy" id="282676"/>
    <lineage>
        <taxon>Archaea</taxon>
        <taxon>Thermoproteota</taxon>
        <taxon>Thermoprotei</taxon>
        <taxon>Sulfolobales</taxon>
        <taxon>Sulfolobaceae</taxon>
        <taxon>Acidianus</taxon>
    </lineage>
</organism>
<dbReference type="PIRSF" id="PIRSF000124">
    <property type="entry name" value="UDPglc_GDPman_dh"/>
    <property type="match status" value="1"/>
</dbReference>
<dbReference type="KEGG" id="aman:B6F84_00410"/>
<evidence type="ECO:0000256" key="8">
    <source>
        <dbReference type="PIRSR" id="PIRSR500134-1"/>
    </source>
</evidence>
<feature type="binding site" evidence="10">
    <location>
        <position position="83"/>
    </location>
    <ligand>
        <name>NAD(+)</name>
        <dbReference type="ChEBI" id="CHEBI:57540"/>
    </ligand>
</feature>
<dbReference type="EMBL" id="CP020477">
    <property type="protein sequence ID" value="ARM74635.1"/>
    <property type="molecule type" value="Genomic_DNA"/>
</dbReference>
<comment type="similarity">
    <text evidence="2 7">Belongs to the UDP-glucose/GDP-mannose dehydrogenase family.</text>
</comment>
<feature type="active site" description="Nucleophile" evidence="8">
    <location>
        <position position="251"/>
    </location>
</feature>
<dbReference type="Proteomes" id="UP000193404">
    <property type="component" value="Chromosome"/>
</dbReference>
<feature type="binding site" evidence="9">
    <location>
        <begin position="240"/>
        <end position="244"/>
    </location>
    <ligand>
        <name>substrate</name>
    </ligand>
</feature>
<dbReference type="InterPro" id="IPR028357">
    <property type="entry name" value="UDPglc_DH_bac"/>
</dbReference>
<evidence type="ECO:0000256" key="2">
    <source>
        <dbReference type="ARBA" id="ARBA00006601"/>
    </source>
</evidence>
<feature type="binding site" evidence="9">
    <location>
        <position position="248"/>
    </location>
    <ligand>
        <name>substrate</name>
    </ligand>
</feature>
<dbReference type="GO" id="GO:0000271">
    <property type="term" value="P:polysaccharide biosynthetic process"/>
    <property type="evidence" value="ECO:0007669"/>
    <property type="project" value="InterPro"/>
</dbReference>
<dbReference type="GO" id="GO:0006065">
    <property type="term" value="P:UDP-glucuronate biosynthetic process"/>
    <property type="evidence" value="ECO:0007669"/>
    <property type="project" value="UniProtKB-UniPathway"/>
</dbReference>
<dbReference type="GO" id="GO:0051287">
    <property type="term" value="F:NAD binding"/>
    <property type="evidence" value="ECO:0007669"/>
    <property type="project" value="InterPro"/>
</dbReference>
<dbReference type="AlphaFoldDB" id="A0A1W6JWL0"/>
<proteinExistence type="inferred from homology"/>
<dbReference type="Gene3D" id="1.20.5.100">
    <property type="entry name" value="Cytochrome c1, transmembrane anchor, C-terminal"/>
    <property type="match status" value="1"/>
</dbReference>
<dbReference type="PANTHER" id="PTHR43750:SF3">
    <property type="entry name" value="UDP-GLUCOSE 6-DEHYDROGENASE TUAD"/>
    <property type="match status" value="1"/>
</dbReference>
<comment type="catalytic activity">
    <reaction evidence="6 7">
        <text>UDP-alpha-D-glucose + 2 NAD(+) + H2O = UDP-alpha-D-glucuronate + 2 NADH + 3 H(+)</text>
        <dbReference type="Rhea" id="RHEA:23596"/>
        <dbReference type="ChEBI" id="CHEBI:15377"/>
        <dbReference type="ChEBI" id="CHEBI:15378"/>
        <dbReference type="ChEBI" id="CHEBI:57540"/>
        <dbReference type="ChEBI" id="CHEBI:57945"/>
        <dbReference type="ChEBI" id="CHEBI:58052"/>
        <dbReference type="ChEBI" id="CHEBI:58885"/>
        <dbReference type="EC" id="1.1.1.22"/>
    </reaction>
</comment>
<dbReference type="UniPathway" id="UPA00038">
    <property type="reaction ID" value="UER00491"/>
</dbReference>
<evidence type="ECO:0000256" key="7">
    <source>
        <dbReference type="PIRNR" id="PIRNR000124"/>
    </source>
</evidence>
<dbReference type="NCBIfam" id="TIGR03026">
    <property type="entry name" value="NDP-sugDHase"/>
    <property type="match status" value="1"/>
</dbReference>
<dbReference type="RefSeq" id="WP_148690382.1">
    <property type="nucleotide sequence ID" value="NZ_CP020477.1"/>
</dbReference>
<dbReference type="InterPro" id="IPR014027">
    <property type="entry name" value="UDP-Glc/GDP-Man_DH_C"/>
</dbReference>
<dbReference type="PANTHER" id="PTHR43750">
    <property type="entry name" value="UDP-GLUCOSE 6-DEHYDROGENASE TUAD"/>
    <property type="match status" value="1"/>
</dbReference>
<feature type="binding site" evidence="10">
    <location>
        <position position="317"/>
    </location>
    <ligand>
        <name>NAD(+)</name>
        <dbReference type="ChEBI" id="CHEBI:57540"/>
    </ligand>
</feature>
<evidence type="ECO:0000256" key="4">
    <source>
        <dbReference type="ARBA" id="ARBA00023002"/>
    </source>
</evidence>
<evidence type="ECO:0000256" key="6">
    <source>
        <dbReference type="ARBA" id="ARBA00047473"/>
    </source>
</evidence>
<sequence>MKIGIVGLGVVGLSTGVVLADQGHEILGVDIDEKRVSGLECRKSPIYEPELQELLVKNFDKMKFSTDYSILSDADVIFITVSTPTVNGKIYLNYVFDASKKIAETVKKSSTIVIKSTVVPGTARKVKEILGHNLKVVVNPEFLKEGNAIRDTRNPDRIVIGSEDKESGDLIEKLWSFTNSPVIRTSFEEAEMIKYAANSFLALKISFINEIANLCEKLPNCDVEVIAKAIGFDKRISPYFLSAGLGWGGSCFPKDTLALTSFAREKEEILKTIEAAIEVNQERPARAIKMLKELTEIKGKTICVLGLAFKPNTDDTRESVALKIIDLLRKEGAKVIAYDPKAKSNVEMVTLDECISRGEGVIVATEWDEFRGLEEKLKGKFVVDGRRILDPSKMDRSHFRAVGLGV</sequence>
<feature type="binding site" evidence="9">
    <location>
        <position position="310"/>
    </location>
    <ligand>
        <name>substrate</name>
    </ligand>
</feature>
<dbReference type="Pfam" id="PF03720">
    <property type="entry name" value="UDPG_MGDP_dh_C"/>
    <property type="match status" value="1"/>
</dbReference>
<keyword evidence="5 7" id="KW-0520">NAD</keyword>
<evidence type="ECO:0000256" key="3">
    <source>
        <dbReference type="ARBA" id="ARBA00012954"/>
    </source>
</evidence>
<dbReference type="InterPro" id="IPR036291">
    <property type="entry name" value="NAD(P)-bd_dom_sf"/>
</dbReference>
<evidence type="ECO:0000313" key="12">
    <source>
        <dbReference type="EMBL" id="ARM74635.1"/>
    </source>
</evidence>
<dbReference type="STRING" id="282676.B6F84_00410"/>
<evidence type="ECO:0000259" key="11">
    <source>
        <dbReference type="SMART" id="SM00984"/>
    </source>
</evidence>
<dbReference type="InterPro" id="IPR008927">
    <property type="entry name" value="6-PGluconate_DH-like_C_sf"/>
</dbReference>
<dbReference type="PIRSF" id="PIRSF500134">
    <property type="entry name" value="UDPglc_DH_bac"/>
    <property type="match status" value="1"/>
</dbReference>
<dbReference type="InterPro" id="IPR036220">
    <property type="entry name" value="UDP-Glc/GDP-Man_DH_C_sf"/>
</dbReference>
<dbReference type="InterPro" id="IPR017476">
    <property type="entry name" value="UDP-Glc/GDP-Man"/>
</dbReference>
<evidence type="ECO:0000256" key="9">
    <source>
        <dbReference type="PIRSR" id="PIRSR500134-2"/>
    </source>
</evidence>
<accession>A0A1W6JWL0</accession>
<feature type="domain" description="UDP-glucose/GDP-mannose dehydrogenase C-terminal" evidence="11">
    <location>
        <begin position="303"/>
        <end position="391"/>
    </location>
</feature>
<comment type="pathway">
    <text evidence="1">Nucleotide-sugar biosynthesis; UDP-alpha-D-glucuronate biosynthesis; UDP-alpha-D-glucuronate from UDP-alpha-D-glucose: step 1/1.</text>
</comment>
<feature type="binding site" evidence="10">
    <location>
        <position position="254"/>
    </location>
    <ligand>
        <name>NAD(+)</name>
        <dbReference type="ChEBI" id="CHEBI:57540"/>
    </ligand>
</feature>
<dbReference type="InterPro" id="IPR014026">
    <property type="entry name" value="UDP-Glc/GDP-Man_DH_dimer"/>
</dbReference>
<dbReference type="Pfam" id="PF03721">
    <property type="entry name" value="UDPG_MGDP_dh_N"/>
    <property type="match status" value="1"/>
</dbReference>
<feature type="binding site" evidence="10">
    <location>
        <position position="35"/>
    </location>
    <ligand>
        <name>NAD(+)</name>
        <dbReference type="ChEBI" id="CHEBI:57540"/>
    </ligand>
</feature>
<evidence type="ECO:0000256" key="5">
    <source>
        <dbReference type="ARBA" id="ARBA00023027"/>
    </source>
</evidence>
<dbReference type="SUPFAM" id="SSF52413">
    <property type="entry name" value="UDP-glucose/GDP-mannose dehydrogenase C-terminal domain"/>
    <property type="match status" value="1"/>
</dbReference>
<feature type="binding site" evidence="9">
    <location>
        <position position="194"/>
    </location>
    <ligand>
        <name>substrate</name>
    </ligand>
</feature>
<dbReference type="OrthoDB" id="372050at2157"/>
<dbReference type="Pfam" id="PF00984">
    <property type="entry name" value="UDPG_MGDP_dh"/>
    <property type="match status" value="1"/>
</dbReference>
<evidence type="ECO:0000256" key="10">
    <source>
        <dbReference type="PIRSR" id="PIRSR500134-3"/>
    </source>
</evidence>
<dbReference type="SUPFAM" id="SSF51735">
    <property type="entry name" value="NAD(P)-binding Rossmann-fold domains"/>
    <property type="match status" value="1"/>
</dbReference>
<evidence type="ECO:0000313" key="13">
    <source>
        <dbReference type="Proteomes" id="UP000193404"/>
    </source>
</evidence>
<dbReference type="GeneID" id="41589333"/>
<dbReference type="EC" id="1.1.1.22" evidence="3 7"/>
<feature type="binding site" evidence="10">
    <location>
        <position position="30"/>
    </location>
    <ligand>
        <name>NAD(+)</name>
        <dbReference type="ChEBI" id="CHEBI:57540"/>
    </ligand>
</feature>
<feature type="binding site" evidence="10">
    <location>
        <position position="145"/>
    </location>
    <ligand>
        <name>NAD(+)</name>
        <dbReference type="ChEBI" id="CHEBI:57540"/>
    </ligand>
</feature>
<dbReference type="GO" id="GO:0003979">
    <property type="term" value="F:UDP-glucose 6-dehydrogenase activity"/>
    <property type="evidence" value="ECO:0007669"/>
    <property type="project" value="UniProtKB-EC"/>
</dbReference>
<dbReference type="Gene3D" id="3.40.50.720">
    <property type="entry name" value="NAD(P)-binding Rossmann-like Domain"/>
    <property type="match status" value="2"/>
</dbReference>
<dbReference type="SMART" id="SM00984">
    <property type="entry name" value="UDPG_MGDP_dh_C"/>
    <property type="match status" value="1"/>
</dbReference>
<feature type="binding site" evidence="9">
    <location>
        <begin position="142"/>
        <end position="145"/>
    </location>
    <ligand>
        <name>substrate</name>
    </ligand>
</feature>
<evidence type="ECO:0000256" key="1">
    <source>
        <dbReference type="ARBA" id="ARBA00004701"/>
    </source>
</evidence>
<dbReference type="InterPro" id="IPR001732">
    <property type="entry name" value="UDP-Glc/GDP-Man_DH_N"/>
</dbReference>
<dbReference type="SUPFAM" id="SSF48179">
    <property type="entry name" value="6-phosphogluconate dehydrogenase C-terminal domain-like"/>
    <property type="match status" value="1"/>
</dbReference>
<keyword evidence="4 7" id="KW-0560">Oxidoreductase</keyword>
<keyword evidence="13" id="KW-1185">Reference proteome</keyword>